<dbReference type="PRINTS" id="PR00062">
    <property type="entry name" value="RIBOSOMALL20"/>
</dbReference>
<evidence type="ECO:0000313" key="4">
    <source>
        <dbReference type="EMBL" id="CAL8111460.1"/>
    </source>
</evidence>
<evidence type="ECO:0000256" key="1">
    <source>
        <dbReference type="ARBA" id="ARBA00007698"/>
    </source>
</evidence>
<dbReference type="SUPFAM" id="SSF74731">
    <property type="entry name" value="Ribosomal protein L20"/>
    <property type="match status" value="1"/>
</dbReference>
<evidence type="ECO:0008006" key="6">
    <source>
        <dbReference type="Google" id="ProtNLM"/>
    </source>
</evidence>
<dbReference type="Gene3D" id="1.10.1900.20">
    <property type="entry name" value="Ribosomal protein L20"/>
    <property type="match status" value="1"/>
</dbReference>
<sequence length="152" mass="17804">MVNLTRVMLWRRPSVRPRTVDPFWKKRQIFKLSSHFYGRARNCWSIAIRRVQRALMYVAAGRKIRKQHMQDVWDQRIRSGCQELGYLPEGEKTMLEGLARSNVLLNRQTLGNLAVLEPRTFEALNKIARVRANEEKIARYLGPFPKGILGKL</sequence>
<dbReference type="InterPro" id="IPR035566">
    <property type="entry name" value="Ribosomal_protein_bL20_C"/>
</dbReference>
<dbReference type="Gene3D" id="6.10.160.10">
    <property type="match status" value="1"/>
</dbReference>
<comment type="similarity">
    <text evidence="1">Belongs to the bacterial ribosomal protein bL20 family.</text>
</comment>
<gene>
    <name evidence="4" type="ORF">ODALV1_LOCUS15057</name>
</gene>
<dbReference type="PANTHER" id="PTHR10986">
    <property type="entry name" value="39S RIBOSOMAL PROTEIN L20"/>
    <property type="match status" value="1"/>
</dbReference>
<proteinExistence type="inferred from homology"/>
<protein>
    <recommendedName>
        <fullName evidence="6">Ribosomal protein L20</fullName>
    </recommendedName>
</protein>
<dbReference type="Pfam" id="PF00453">
    <property type="entry name" value="Ribosomal_L20"/>
    <property type="match status" value="1"/>
</dbReference>
<keyword evidence="3" id="KW-0687">Ribonucleoprotein</keyword>
<organism evidence="4 5">
    <name type="scientific">Orchesella dallaii</name>
    <dbReference type="NCBI Taxonomy" id="48710"/>
    <lineage>
        <taxon>Eukaryota</taxon>
        <taxon>Metazoa</taxon>
        <taxon>Ecdysozoa</taxon>
        <taxon>Arthropoda</taxon>
        <taxon>Hexapoda</taxon>
        <taxon>Collembola</taxon>
        <taxon>Entomobryomorpha</taxon>
        <taxon>Entomobryoidea</taxon>
        <taxon>Orchesellidae</taxon>
        <taxon>Orchesellinae</taxon>
        <taxon>Orchesella</taxon>
    </lineage>
</organism>
<evidence type="ECO:0000313" key="5">
    <source>
        <dbReference type="Proteomes" id="UP001642540"/>
    </source>
</evidence>
<evidence type="ECO:0000256" key="2">
    <source>
        <dbReference type="ARBA" id="ARBA00022980"/>
    </source>
</evidence>
<keyword evidence="2" id="KW-0689">Ribosomal protein</keyword>
<name>A0ABP1QXH8_9HEXA</name>
<evidence type="ECO:0000256" key="3">
    <source>
        <dbReference type="ARBA" id="ARBA00023274"/>
    </source>
</evidence>
<accession>A0ABP1QXH8</accession>
<dbReference type="EMBL" id="CAXLJM020000046">
    <property type="protein sequence ID" value="CAL8111460.1"/>
    <property type="molecule type" value="Genomic_DNA"/>
</dbReference>
<dbReference type="Proteomes" id="UP001642540">
    <property type="component" value="Unassembled WGS sequence"/>
</dbReference>
<comment type="caution">
    <text evidence="4">The sequence shown here is derived from an EMBL/GenBank/DDBJ whole genome shotgun (WGS) entry which is preliminary data.</text>
</comment>
<keyword evidence="5" id="KW-1185">Reference proteome</keyword>
<dbReference type="InterPro" id="IPR005813">
    <property type="entry name" value="Ribosomal_bL20"/>
</dbReference>
<reference evidence="4 5" key="1">
    <citation type="submission" date="2024-08" db="EMBL/GenBank/DDBJ databases">
        <authorList>
            <person name="Cucini C."/>
            <person name="Frati F."/>
        </authorList>
    </citation>
    <scope>NUCLEOTIDE SEQUENCE [LARGE SCALE GENOMIC DNA]</scope>
</reference>